<feature type="transmembrane region" description="Helical" evidence="1">
    <location>
        <begin position="26"/>
        <end position="49"/>
    </location>
</feature>
<dbReference type="Gene3D" id="3.30.70.270">
    <property type="match status" value="1"/>
</dbReference>
<evidence type="ECO:0000259" key="2">
    <source>
        <dbReference type="PROSITE" id="PS50883"/>
    </source>
</evidence>
<dbReference type="PANTHER" id="PTHR44757:SF2">
    <property type="entry name" value="BIOFILM ARCHITECTURE MAINTENANCE PROTEIN MBAA"/>
    <property type="match status" value="1"/>
</dbReference>
<dbReference type="PANTHER" id="PTHR44757">
    <property type="entry name" value="DIGUANYLATE CYCLASE DGCP"/>
    <property type="match status" value="1"/>
</dbReference>
<feature type="domain" description="EAL" evidence="2">
    <location>
        <begin position="739"/>
        <end position="989"/>
    </location>
</feature>
<dbReference type="AlphaFoldDB" id="A0A5D0WJ21"/>
<evidence type="ECO:0000313" key="4">
    <source>
        <dbReference type="EMBL" id="TYC84033.1"/>
    </source>
</evidence>
<feature type="domain" description="GGDEF" evidence="3">
    <location>
        <begin position="597"/>
        <end position="730"/>
    </location>
</feature>
<keyword evidence="1" id="KW-1133">Transmembrane helix</keyword>
<dbReference type="InterPro" id="IPR007487">
    <property type="entry name" value="ABC_transpt-TYRBP-like"/>
</dbReference>
<dbReference type="SUPFAM" id="SSF141868">
    <property type="entry name" value="EAL domain-like"/>
    <property type="match status" value="1"/>
</dbReference>
<dbReference type="PROSITE" id="PS50883">
    <property type="entry name" value="EAL"/>
    <property type="match status" value="1"/>
</dbReference>
<dbReference type="NCBIfam" id="TIGR00254">
    <property type="entry name" value="GGDEF"/>
    <property type="match status" value="1"/>
</dbReference>
<dbReference type="EMBL" id="VSLA01000027">
    <property type="protein sequence ID" value="TYC84033.1"/>
    <property type="molecule type" value="Genomic_DNA"/>
</dbReference>
<keyword evidence="1" id="KW-0472">Membrane</keyword>
<name>A0A5D0WJ21_9FIRM</name>
<dbReference type="InterPro" id="IPR035919">
    <property type="entry name" value="EAL_sf"/>
</dbReference>
<dbReference type="CDD" id="cd01949">
    <property type="entry name" value="GGDEF"/>
    <property type="match status" value="1"/>
</dbReference>
<keyword evidence="1" id="KW-0812">Transmembrane</keyword>
<dbReference type="Pfam" id="PF04392">
    <property type="entry name" value="ABC_sub_bind"/>
    <property type="match status" value="1"/>
</dbReference>
<evidence type="ECO:0000259" key="3">
    <source>
        <dbReference type="PROSITE" id="PS50887"/>
    </source>
</evidence>
<dbReference type="Gene3D" id="3.30.450.20">
    <property type="entry name" value="PAS domain"/>
    <property type="match status" value="1"/>
</dbReference>
<comment type="caution">
    <text evidence="4">The sequence shown here is derived from an EMBL/GenBank/DDBJ whole genome shotgun (WGS) entry which is preliminary data.</text>
</comment>
<reference evidence="4 5" key="1">
    <citation type="submission" date="2019-08" db="EMBL/GenBank/DDBJ databases">
        <title>Isolation and enrichment of carboxydotrophic bacteria from anaerobic sludge for the production of bio-based chemicals from syngas.</title>
        <authorList>
            <person name="Antares A.L."/>
            <person name="Moreira J."/>
            <person name="Diender M."/>
            <person name="Parshina S.N."/>
            <person name="Stams A.J.M."/>
            <person name="Alves M."/>
            <person name="Alves J.I."/>
            <person name="Sousa D.Z."/>
        </authorList>
    </citation>
    <scope>NUCLEOTIDE SEQUENCE [LARGE SCALE GENOMIC DNA]</scope>
    <source>
        <strain evidence="4 5">JM</strain>
    </source>
</reference>
<dbReference type="SMART" id="SM00052">
    <property type="entry name" value="EAL"/>
    <property type="match status" value="1"/>
</dbReference>
<dbReference type="CDD" id="cd01948">
    <property type="entry name" value="EAL"/>
    <property type="match status" value="1"/>
</dbReference>
<dbReference type="SUPFAM" id="SSF55073">
    <property type="entry name" value="Nucleotide cyclase"/>
    <property type="match status" value="1"/>
</dbReference>
<dbReference type="Proteomes" id="UP000322619">
    <property type="component" value="Unassembled WGS sequence"/>
</dbReference>
<feature type="transmembrane region" description="Helical" evidence="1">
    <location>
        <begin position="371"/>
        <end position="391"/>
    </location>
</feature>
<sequence>MLVFSEGSMPNHELSYRSNLLKSAKAVIHVSVLLIWMFATGILFGPTFFVCAEDEKSVLFISSYSESFVSVPDQITGIRSVFDEQKIKLEIEYMDTKRLDTPENKEVFYQSLKFKLAQLPPYDAVIVGDDNALQFALDHQAELFSQIPIVFLGVNDETRARQAAADPYITGIIERISIKETLEIARVFNPRATKVVGIADETLTGQGNRQQFKSLRQSFPELTFSTLNTPNYSFDELGTELEKLGDDTILLFLDMNPDKTGAYMEFEKAAAFLNQHTQIPVYRASVGGVGYGLIGGKMVDYQALGKTAAELVSDILAGTPVASIPMVEETPYFYIFDYELIKHYQIPDHLIPTDAVLINKTEHPLDKYRNLIWATAIIVSFLTLVTLLLIYDNLKRRSIQKALVASNAKLTATYKELETVEGTLRRQYEVMAEHDREVGELNQKFELAIEGTNSAVWEVDLTSKTVSFAGDCSRIINRILSNHCHVHYWMDVVLEASHRERLITEVSNYLLGKSAQINIQVLTAGDDTQQKWLLIRGKGIKSADGNFCKLHGILLDNTKFKLQEEQIRHLARHDFLTQLPNRMSFLVQLEKELAAGHTGAVLLLDIDNFKSINDTLGHLFGDQLLKLIACRLQSIADENMMVGRLGGDEFLILITNKCHQADIEAYANKILSAFDEAFRLDSREVFVSISMGISCYPYDSSAMDQLIMNADTAMYEVKNRGKNHYMYYHQELKKAMSRKIEIEAMLRAALKSDGFKLVYQPQVDLDSGQISGFEALLRIKESRLGPDQFIPVAEETGLISEIGRWVIREAVAQIVRWRNQGLAEKPVAINFSNRQLRDKEYVGYITTLLHQHHVAPRFIEIEITESILLENDDQTRQFLKALKDAGLAVALDDFGTGYSSLNCLTYLPVNKIKLDKSISEQFLQGNRIKVIESLILLAHSLNLKIMAEGIEEWDKVAVLKNSDCDGIQGYVFSKPLEPAEIAVIYNHNLLTKPPQ</sequence>
<dbReference type="InterPro" id="IPR029787">
    <property type="entry name" value="Nucleotide_cyclase"/>
</dbReference>
<evidence type="ECO:0000256" key="1">
    <source>
        <dbReference type="SAM" id="Phobius"/>
    </source>
</evidence>
<protein>
    <submittedName>
        <fullName evidence="4">EAL domain-containing protein</fullName>
    </submittedName>
</protein>
<dbReference type="Pfam" id="PF00990">
    <property type="entry name" value="GGDEF"/>
    <property type="match status" value="1"/>
</dbReference>
<gene>
    <name evidence="4" type="ORF">FXB42_13715</name>
</gene>
<evidence type="ECO:0000313" key="5">
    <source>
        <dbReference type="Proteomes" id="UP000322619"/>
    </source>
</evidence>
<dbReference type="Gene3D" id="3.40.50.2300">
    <property type="match status" value="2"/>
</dbReference>
<accession>A0A5D0WJ21</accession>
<organism evidence="4 5">
    <name type="scientific">Acetobacterium wieringae</name>
    <dbReference type="NCBI Taxonomy" id="52694"/>
    <lineage>
        <taxon>Bacteria</taxon>
        <taxon>Bacillati</taxon>
        <taxon>Bacillota</taxon>
        <taxon>Clostridia</taxon>
        <taxon>Eubacteriales</taxon>
        <taxon>Eubacteriaceae</taxon>
        <taxon>Acetobacterium</taxon>
    </lineage>
</organism>
<dbReference type="InterPro" id="IPR052155">
    <property type="entry name" value="Biofilm_reg_signaling"/>
</dbReference>
<dbReference type="PROSITE" id="PS50887">
    <property type="entry name" value="GGDEF"/>
    <property type="match status" value="1"/>
</dbReference>
<dbReference type="SMART" id="SM00267">
    <property type="entry name" value="GGDEF"/>
    <property type="match status" value="1"/>
</dbReference>
<proteinExistence type="predicted"/>
<dbReference type="InterPro" id="IPR000160">
    <property type="entry name" value="GGDEF_dom"/>
</dbReference>
<dbReference type="InterPro" id="IPR043128">
    <property type="entry name" value="Rev_trsase/Diguanyl_cyclase"/>
</dbReference>
<dbReference type="InterPro" id="IPR001633">
    <property type="entry name" value="EAL_dom"/>
</dbReference>
<dbReference type="Pfam" id="PF00563">
    <property type="entry name" value="EAL"/>
    <property type="match status" value="1"/>
</dbReference>
<dbReference type="Gene3D" id="3.20.20.450">
    <property type="entry name" value="EAL domain"/>
    <property type="match status" value="1"/>
</dbReference>